<evidence type="ECO:0000256" key="7">
    <source>
        <dbReference type="ARBA" id="ARBA00022807"/>
    </source>
</evidence>
<dbReference type="Pfam" id="PF01088">
    <property type="entry name" value="Peptidase_C12"/>
    <property type="match status" value="1"/>
</dbReference>
<feature type="active site" description="Nucleophile" evidence="10 12">
    <location>
        <position position="84"/>
    </location>
</feature>
<evidence type="ECO:0000256" key="6">
    <source>
        <dbReference type="ARBA" id="ARBA00022801"/>
    </source>
</evidence>
<dbReference type="InterPro" id="IPR036959">
    <property type="entry name" value="Peptidase_C12_UCH_sf"/>
</dbReference>
<protein>
    <recommendedName>
        <fullName evidence="9 13">Ubiquitin carboxyl-terminal hydrolase</fullName>
        <ecNumber evidence="9 13">3.4.19.12</ecNumber>
    </recommendedName>
</protein>
<comment type="similarity">
    <text evidence="3 9 12 13">Belongs to the peptidase C12 family.</text>
</comment>
<feature type="site" description="Transition state stabilizer" evidence="12">
    <location>
        <position position="78"/>
    </location>
</feature>
<evidence type="ECO:0000256" key="1">
    <source>
        <dbReference type="ARBA" id="ARBA00000707"/>
    </source>
</evidence>
<name>A0A1Y5IEF5_OSTTA</name>
<keyword evidence="6 9" id="KW-0378">Hydrolase</keyword>
<dbReference type="FunFam" id="3.40.532.10:FF:000003">
    <property type="entry name" value="Ubiquitin carboxyl-terminal hydrolase"/>
    <property type="match status" value="1"/>
</dbReference>
<evidence type="ECO:0000256" key="10">
    <source>
        <dbReference type="PIRSR" id="PIRSR038120-1"/>
    </source>
</evidence>
<dbReference type="InterPro" id="IPR038765">
    <property type="entry name" value="Papain-like_cys_pep_sf"/>
</dbReference>
<dbReference type="eggNOG" id="KOG2778">
    <property type="taxonomic scope" value="Eukaryota"/>
</dbReference>
<keyword evidence="4 9" id="KW-0645">Protease</keyword>
<keyword evidence="5 9" id="KW-0833">Ubl conjugation pathway</keyword>
<comment type="catalytic activity">
    <reaction evidence="1 9 12 13">
        <text>Thiol-dependent hydrolysis of ester, thioester, amide, peptide and isopeptide bonds formed by the C-terminal Gly of ubiquitin (a 76-residue protein attached to proteins as an intracellular targeting signal).</text>
        <dbReference type="EC" id="3.4.19.12"/>
    </reaction>
</comment>
<accession>A0A1Y5IEF5</accession>
<evidence type="ECO:0000256" key="4">
    <source>
        <dbReference type="ARBA" id="ARBA00022670"/>
    </source>
</evidence>
<dbReference type="InterPro" id="IPR017390">
    <property type="entry name" value="Ubiquitinyl_hydrolase_UCH37"/>
</dbReference>
<evidence type="ECO:0000256" key="9">
    <source>
        <dbReference type="PIRNR" id="PIRNR038120"/>
    </source>
</evidence>
<dbReference type="InterPro" id="IPR041507">
    <property type="entry name" value="UCH_C"/>
</dbReference>
<dbReference type="PRINTS" id="PR00707">
    <property type="entry name" value="UBCTHYDRLASE"/>
</dbReference>
<evidence type="ECO:0000259" key="14">
    <source>
        <dbReference type="PROSITE" id="PS52048"/>
    </source>
</evidence>
<dbReference type="Gene3D" id="3.40.532.10">
    <property type="entry name" value="Peptidase C12, ubiquitin carboxyl-terminal hydrolase"/>
    <property type="match status" value="1"/>
</dbReference>
<dbReference type="SUPFAM" id="SSF54001">
    <property type="entry name" value="Cysteine proteinases"/>
    <property type="match status" value="1"/>
</dbReference>
<dbReference type="PANTHER" id="PTHR10589">
    <property type="entry name" value="UBIQUITIN CARBOXYL-TERMINAL HYDROLASE"/>
    <property type="match status" value="1"/>
</dbReference>
<dbReference type="Proteomes" id="UP000195557">
    <property type="component" value="Unassembled WGS sequence"/>
</dbReference>
<keyword evidence="8" id="KW-0539">Nucleus</keyword>
<dbReference type="PROSITE" id="PS52048">
    <property type="entry name" value="UCH_DOMAIN"/>
    <property type="match status" value="1"/>
</dbReference>
<evidence type="ECO:0000256" key="12">
    <source>
        <dbReference type="PROSITE-ProRule" id="PRU01393"/>
    </source>
</evidence>
<dbReference type="AlphaFoldDB" id="A0A1Y5IEF5"/>
<dbReference type="PANTHER" id="PTHR10589:SF16">
    <property type="entry name" value="UBIQUITIN CARBOXYL-TERMINAL HYDROLASE ISOZYME L5"/>
    <property type="match status" value="1"/>
</dbReference>
<evidence type="ECO:0000256" key="5">
    <source>
        <dbReference type="ARBA" id="ARBA00022786"/>
    </source>
</evidence>
<dbReference type="GO" id="GO:0004843">
    <property type="term" value="F:cysteine-type deubiquitinase activity"/>
    <property type="evidence" value="ECO:0007669"/>
    <property type="project" value="UniProtKB-UniRule"/>
</dbReference>
<evidence type="ECO:0000256" key="3">
    <source>
        <dbReference type="ARBA" id="ARBA00009326"/>
    </source>
</evidence>
<dbReference type="GO" id="GO:0016579">
    <property type="term" value="P:protein deubiquitination"/>
    <property type="evidence" value="ECO:0007669"/>
    <property type="project" value="InterPro"/>
</dbReference>
<dbReference type="EC" id="3.4.19.12" evidence="9 13"/>
<dbReference type="PIRSF" id="PIRSF038120">
    <property type="entry name" value="Ubiquitinyl_hydrolase_UCH37"/>
    <property type="match status" value="1"/>
</dbReference>
<feature type="active site" description="Proton donor" evidence="10 12">
    <location>
        <position position="159"/>
    </location>
</feature>
<evidence type="ECO:0000256" key="13">
    <source>
        <dbReference type="RuleBase" id="RU361215"/>
    </source>
</evidence>
<evidence type="ECO:0000313" key="15">
    <source>
        <dbReference type="EMBL" id="OUS47970.1"/>
    </source>
</evidence>
<comment type="subcellular location">
    <subcellularLocation>
        <location evidence="2">Nucleus</location>
    </subcellularLocation>
</comment>
<gene>
    <name evidence="15" type="ORF">BE221DRAFT_190309</name>
</gene>
<evidence type="ECO:0000256" key="2">
    <source>
        <dbReference type="ARBA" id="ARBA00004123"/>
    </source>
</evidence>
<dbReference type="InterPro" id="IPR001578">
    <property type="entry name" value="Peptidase_C12_UCH"/>
</dbReference>
<feature type="domain" description="UCH catalytic" evidence="14">
    <location>
        <begin position="2"/>
        <end position="224"/>
    </location>
</feature>
<sequence length="318" mass="35761">MEWTTIESDPGVFTELARAIGVRGVAFEELYTLEADELKRLEPIYGLIFLFKYRGDDGGEVCAIDAEAESKGVFFARQMIQNACATQAVLSVLLNADDKLELGETLSAFKEFTSEFDAETKGLAISNSDVIRDAHNSFARPEPIVLQSRPAREDDDVFHFVGYVPKGKVVYELDGLRQGPINHGHFGNEDDDKTWLDVAVPAIQRRIAAYSTNEIKFNLLAVTKDQRISLRERIAELQGIGNSIDDSLAEEITQLSSELAYLESKAEDWRNENIRRRWNYLPFIFGLLREVAAKKQLMSAFEIAKKNSEKGAFDGQTH</sequence>
<dbReference type="GO" id="GO:0006511">
    <property type="term" value="P:ubiquitin-dependent protein catabolic process"/>
    <property type="evidence" value="ECO:0007669"/>
    <property type="project" value="UniProtKB-UniRule"/>
</dbReference>
<dbReference type="EMBL" id="KZ155776">
    <property type="protein sequence ID" value="OUS47970.1"/>
    <property type="molecule type" value="Genomic_DNA"/>
</dbReference>
<proteinExistence type="inferred from homology"/>
<keyword evidence="7 9" id="KW-0788">Thiol protease</keyword>
<dbReference type="CDD" id="cd09617">
    <property type="entry name" value="Peptidase_C12_UCH37_BAP1"/>
    <property type="match status" value="1"/>
</dbReference>
<evidence type="ECO:0000256" key="8">
    <source>
        <dbReference type="ARBA" id="ARBA00023242"/>
    </source>
</evidence>
<dbReference type="GO" id="GO:0005737">
    <property type="term" value="C:cytoplasm"/>
    <property type="evidence" value="ECO:0007669"/>
    <property type="project" value="TreeGrafter"/>
</dbReference>
<reference evidence="15" key="1">
    <citation type="submission" date="2017-04" db="EMBL/GenBank/DDBJ databases">
        <title>Population genomics of picophytoplankton unveils novel chromosome hypervariability.</title>
        <authorList>
            <consortium name="DOE Joint Genome Institute"/>
            <person name="Blanc-Mathieu R."/>
            <person name="Krasovec M."/>
            <person name="Hebrard M."/>
            <person name="Yau S."/>
            <person name="Desgranges E."/>
            <person name="Martin J."/>
            <person name="Schackwitz W."/>
            <person name="Kuo A."/>
            <person name="Salin G."/>
            <person name="Donnadieu C."/>
            <person name="Desdevises Y."/>
            <person name="Sanchez-Ferandin S."/>
            <person name="Moreau H."/>
            <person name="Rivals E."/>
            <person name="Grigoriev I.V."/>
            <person name="Grimsley N."/>
            <person name="Eyre-Walker A."/>
            <person name="Piganeau G."/>
        </authorList>
    </citation>
    <scope>NUCLEOTIDE SEQUENCE [LARGE SCALE GENOMIC DNA]</scope>
    <source>
        <strain evidence="15">RCC 1115</strain>
    </source>
</reference>
<organism evidence="15">
    <name type="scientific">Ostreococcus tauri</name>
    <name type="common">Marine green alga</name>
    <dbReference type="NCBI Taxonomy" id="70448"/>
    <lineage>
        <taxon>Eukaryota</taxon>
        <taxon>Viridiplantae</taxon>
        <taxon>Chlorophyta</taxon>
        <taxon>Mamiellophyceae</taxon>
        <taxon>Mamiellales</taxon>
        <taxon>Bathycoccaceae</taxon>
        <taxon>Ostreococcus</taxon>
    </lineage>
</organism>
<evidence type="ECO:0000256" key="11">
    <source>
        <dbReference type="PIRSR" id="PIRSR038120-2"/>
    </source>
</evidence>
<dbReference type="Pfam" id="PF18031">
    <property type="entry name" value="UCH_C"/>
    <property type="match status" value="1"/>
</dbReference>
<feature type="site" description="Important for enzyme activity" evidence="11 12">
    <location>
        <position position="174"/>
    </location>
</feature>
<dbReference type="GO" id="GO:0005634">
    <property type="term" value="C:nucleus"/>
    <property type="evidence" value="ECO:0007669"/>
    <property type="project" value="UniProtKB-SubCell"/>
</dbReference>